<dbReference type="InterPro" id="IPR027417">
    <property type="entry name" value="P-loop_NTPase"/>
</dbReference>
<evidence type="ECO:0000259" key="8">
    <source>
        <dbReference type="SMART" id="SM00968"/>
    </source>
</evidence>
<feature type="coiled-coil region" evidence="7">
    <location>
        <begin position="167"/>
        <end position="201"/>
    </location>
</feature>
<gene>
    <name evidence="7 9" type="primary">smc</name>
    <name evidence="9" type="ORF">FPZ49_17195</name>
</gene>
<keyword evidence="4 7" id="KW-0067">ATP-binding</keyword>
<dbReference type="GO" id="GO:0007062">
    <property type="term" value="P:sister chromatid cohesion"/>
    <property type="evidence" value="ECO:0007669"/>
    <property type="project" value="InterPro"/>
</dbReference>
<dbReference type="SMART" id="SM00968">
    <property type="entry name" value="SMC_hinge"/>
    <property type="match status" value="1"/>
</dbReference>
<dbReference type="InterPro" id="IPR024704">
    <property type="entry name" value="SMC"/>
</dbReference>
<dbReference type="GO" id="GO:0030261">
    <property type="term" value="P:chromosome condensation"/>
    <property type="evidence" value="ECO:0007669"/>
    <property type="project" value="InterPro"/>
</dbReference>
<dbReference type="NCBIfam" id="TIGR02168">
    <property type="entry name" value="SMC_prok_B"/>
    <property type="match status" value="1"/>
</dbReference>
<dbReference type="InterPro" id="IPR010935">
    <property type="entry name" value="SMC_hinge"/>
</dbReference>
<evidence type="ECO:0000256" key="1">
    <source>
        <dbReference type="ARBA" id="ARBA00004496"/>
    </source>
</evidence>
<dbReference type="EMBL" id="VNJI01000020">
    <property type="protein sequence ID" value="TVY08786.1"/>
    <property type="molecule type" value="Genomic_DNA"/>
</dbReference>
<evidence type="ECO:0000256" key="3">
    <source>
        <dbReference type="ARBA" id="ARBA00022741"/>
    </source>
</evidence>
<comment type="subunit">
    <text evidence="7">Homodimer.</text>
</comment>
<keyword evidence="3 7" id="KW-0547">Nucleotide-binding</keyword>
<comment type="function">
    <text evidence="7">Required for chromosome condensation and partitioning.</text>
</comment>
<reference evidence="9 10" key="1">
    <citation type="submission" date="2019-07" db="EMBL/GenBank/DDBJ databases">
        <authorList>
            <person name="Kim J."/>
        </authorList>
    </citation>
    <scope>NUCLEOTIDE SEQUENCE [LARGE SCALE GENOMIC DNA]</scope>
    <source>
        <strain evidence="9 10">JC52</strain>
    </source>
</reference>
<comment type="similarity">
    <text evidence="7">Belongs to the SMC family.</text>
</comment>
<keyword evidence="2 7" id="KW-0963">Cytoplasm</keyword>
<dbReference type="Proteomes" id="UP000317036">
    <property type="component" value="Unassembled WGS sequence"/>
</dbReference>
<dbReference type="AlphaFoldDB" id="A0A559K9J0"/>
<evidence type="ECO:0000256" key="5">
    <source>
        <dbReference type="ARBA" id="ARBA00023054"/>
    </source>
</evidence>
<comment type="subcellular location">
    <subcellularLocation>
        <location evidence="1 7">Cytoplasm</location>
    </subcellularLocation>
</comment>
<dbReference type="GO" id="GO:0005737">
    <property type="term" value="C:cytoplasm"/>
    <property type="evidence" value="ECO:0007669"/>
    <property type="project" value="UniProtKB-SubCell"/>
</dbReference>
<dbReference type="InterPro" id="IPR003395">
    <property type="entry name" value="RecF/RecN/SMC_N"/>
</dbReference>
<comment type="domain">
    <text evidence="7">Contains large globular domains required for ATP hydrolysis at each terminus and a third globular domain forming a flexible hinge near the middle of the molecule. These domains are separated by coiled-coil structures.</text>
</comment>
<evidence type="ECO:0000313" key="10">
    <source>
        <dbReference type="Proteomes" id="UP000317036"/>
    </source>
</evidence>
<protein>
    <recommendedName>
        <fullName evidence="7">Chromosome partition protein Smc</fullName>
    </recommendedName>
</protein>
<keyword evidence="6 7" id="KW-0238">DNA-binding</keyword>
<keyword evidence="5 7" id="KW-0175">Coiled coil</keyword>
<keyword evidence="10" id="KW-1185">Reference proteome</keyword>
<organism evidence="9 10">
    <name type="scientific">Paenibacillus cremeus</name>
    <dbReference type="NCBI Taxonomy" id="2163881"/>
    <lineage>
        <taxon>Bacteria</taxon>
        <taxon>Bacillati</taxon>
        <taxon>Bacillota</taxon>
        <taxon>Bacilli</taxon>
        <taxon>Bacillales</taxon>
        <taxon>Paenibacillaceae</taxon>
        <taxon>Paenibacillus</taxon>
    </lineage>
</organism>
<dbReference type="PIRSF" id="PIRSF005719">
    <property type="entry name" value="SMC"/>
    <property type="match status" value="1"/>
</dbReference>
<dbReference type="GO" id="GO:0016887">
    <property type="term" value="F:ATP hydrolysis activity"/>
    <property type="evidence" value="ECO:0007669"/>
    <property type="project" value="InterPro"/>
</dbReference>
<feature type="coiled-coil region" evidence="7">
    <location>
        <begin position="766"/>
        <end position="947"/>
    </location>
</feature>
<dbReference type="OrthoDB" id="9808768at2"/>
<dbReference type="RefSeq" id="WP_144849063.1">
    <property type="nucleotide sequence ID" value="NZ_VNJI01000020.1"/>
</dbReference>
<dbReference type="FunFam" id="3.40.50.300:FF:000984">
    <property type="entry name" value="Chromosome partition protein Smc"/>
    <property type="match status" value="1"/>
</dbReference>
<evidence type="ECO:0000256" key="7">
    <source>
        <dbReference type="HAMAP-Rule" id="MF_01894"/>
    </source>
</evidence>
<name>A0A559K9J0_9BACL</name>
<feature type="domain" description="SMC hinge" evidence="8">
    <location>
        <begin position="521"/>
        <end position="640"/>
    </location>
</feature>
<dbReference type="HAMAP" id="MF_01894">
    <property type="entry name" value="Smc_prok"/>
    <property type="match status" value="1"/>
</dbReference>
<dbReference type="CDD" id="cd03278">
    <property type="entry name" value="ABC_SMC_barmotin"/>
    <property type="match status" value="2"/>
</dbReference>
<dbReference type="GO" id="GO:0005694">
    <property type="term" value="C:chromosome"/>
    <property type="evidence" value="ECO:0007669"/>
    <property type="project" value="InterPro"/>
</dbReference>
<accession>A0A559K9J0</accession>
<dbReference type="Gene3D" id="1.20.1060.20">
    <property type="match status" value="1"/>
</dbReference>
<dbReference type="Gene3D" id="3.30.70.1620">
    <property type="match status" value="1"/>
</dbReference>
<dbReference type="PANTHER" id="PTHR43977">
    <property type="entry name" value="STRUCTURAL MAINTENANCE OF CHROMOSOMES PROTEIN 3"/>
    <property type="match status" value="1"/>
</dbReference>
<dbReference type="GO" id="GO:0007059">
    <property type="term" value="P:chromosome segregation"/>
    <property type="evidence" value="ECO:0007669"/>
    <property type="project" value="UniProtKB-UniRule"/>
</dbReference>
<dbReference type="Pfam" id="PF02463">
    <property type="entry name" value="SMC_N"/>
    <property type="match status" value="1"/>
</dbReference>
<sequence>MFLKRIELQGFKSFADKTELEFVQGITAVVGPNGSGKSNISDGIRWVLGEQSARSLRGGKMEDIIFAGSDARKAVNYGEVSLTLDNASQSLPLDFSEVTVTRRVHRSGESEYMINRQACRLKDITELFMDTGIGKEAYSIIGQGRIEEILSTKSEERRGIFEEASGIVKYKSRKKETEKKLQETEQNLLRIHDLVSELEDQLEPLRIQSEKAVRFKQLKEELKSSEIAMYVYQIEQIYETWTETNARLDKLKETQLELSGFVSKHDAQLEKDRWETRRLDEEIEKLGQDLLQLSEEFEKCEGQGEVLKERKKNYAANSSQLQLTIAQQEQRILDKEAEIAQQREKLAAISAELNVFQAKLKEEEDRLLGVAGGLSSEEEDRLKGELLEKLNEMANARNESRYAEQQLEALSRRMERLGDEHRKWREQQEGISERKAKLEQRLQEAVKSIADVRNQYLDLSTGLKAKQTLSEEAQATVRKWEQKIDALVSRRDTMREMANDYDGFMHGVKEVLKAKDRGDLRGIKGAVAELVKVPADVEVAVETALGGALQHIVVDNEANGREAIAFLKRRQLGRATFLPLDVIRGRSIPEHEQRQVQGMEGFVGIAVDLVQFEDTYRQIVGSLLGNVIIADSLEYANRIAARIQYRYRVVTLEGDVVNPGGSMTGGSQQKKTTSLLSRQRQIEEMDKDIAMSQAQLGDMRKKVEQVRGEIAEVNRELDELRVQGESKRIEEQQIRATLEPLEQEAKQVAEQLALYGADGESLTQERSELEARRGAALEALERLQREEAELQQAIRDAEVRRKASEFAKEELQTQLTDLKVKVASHTQEKQSLLEQERRFRAELELLTAELEANRKTQRDLESEMNSHDQESVQQIELLNDLKLRKQACAEQLDVKRAERAQWITKLEAEENKTKEQRAELRQVEEQMHQTEVRVNRLDVELENVLKKLSEDYELSFELAKERYPVPEDVLGTQNKVRDLKREIAILGNVNLGAIEEFQRVNERFEFLSTQKNDLVDAKTALYTVIREMDEEMGKRFRTTFDAIRSHFVVVFSKLFGGGRADLILSEPDNLLDTGIDIVAQPPGKKLQNLQLLSGGERALTAIALLFSIIRVKPVPFCVLDEVEAALDEANVARFAEYLREFSTQTQFIVVTHRKGTMEEADVLYGVTMEEGGVSKLVSVRLEEDEAIMEAG</sequence>
<comment type="caution">
    <text evidence="9">The sequence shown here is derived from an EMBL/GenBank/DDBJ whole genome shotgun (WGS) entry which is preliminary data.</text>
</comment>
<dbReference type="InterPro" id="IPR036277">
    <property type="entry name" value="SMC_hinge_sf"/>
</dbReference>
<dbReference type="Gene3D" id="3.40.50.300">
    <property type="entry name" value="P-loop containing nucleotide triphosphate hydrolases"/>
    <property type="match status" value="2"/>
</dbReference>
<dbReference type="GO" id="GO:0006260">
    <property type="term" value="P:DNA replication"/>
    <property type="evidence" value="ECO:0007669"/>
    <property type="project" value="UniProtKB-UniRule"/>
</dbReference>
<dbReference type="FunFam" id="3.40.50.300:FF:000901">
    <property type="entry name" value="Chromosome partition protein Smc"/>
    <property type="match status" value="1"/>
</dbReference>
<dbReference type="SUPFAM" id="SSF75553">
    <property type="entry name" value="Smc hinge domain"/>
    <property type="match status" value="1"/>
</dbReference>
<evidence type="ECO:0000313" key="9">
    <source>
        <dbReference type="EMBL" id="TVY08786.1"/>
    </source>
</evidence>
<evidence type="ECO:0000256" key="2">
    <source>
        <dbReference type="ARBA" id="ARBA00022490"/>
    </source>
</evidence>
<feature type="binding site" evidence="7">
    <location>
        <begin position="32"/>
        <end position="39"/>
    </location>
    <ligand>
        <name>ATP</name>
        <dbReference type="ChEBI" id="CHEBI:30616"/>
    </ligand>
</feature>
<dbReference type="GO" id="GO:0005524">
    <property type="term" value="F:ATP binding"/>
    <property type="evidence" value="ECO:0007669"/>
    <property type="project" value="UniProtKB-UniRule"/>
</dbReference>
<proteinExistence type="inferred from homology"/>
<feature type="coiled-coil region" evidence="7">
    <location>
        <begin position="696"/>
        <end position="730"/>
    </location>
</feature>
<evidence type="ECO:0000256" key="4">
    <source>
        <dbReference type="ARBA" id="ARBA00022840"/>
    </source>
</evidence>
<dbReference type="InterPro" id="IPR011890">
    <property type="entry name" value="SMC_prok"/>
</dbReference>
<dbReference type="GO" id="GO:0003677">
    <property type="term" value="F:DNA binding"/>
    <property type="evidence" value="ECO:0007669"/>
    <property type="project" value="UniProtKB-UniRule"/>
</dbReference>
<feature type="coiled-coil region" evidence="7">
    <location>
        <begin position="276"/>
        <end position="497"/>
    </location>
</feature>
<evidence type="ECO:0000256" key="6">
    <source>
        <dbReference type="ARBA" id="ARBA00023125"/>
    </source>
</evidence>
<dbReference type="Pfam" id="PF06470">
    <property type="entry name" value="SMC_hinge"/>
    <property type="match status" value="1"/>
</dbReference>
<dbReference type="SUPFAM" id="SSF52540">
    <property type="entry name" value="P-loop containing nucleoside triphosphate hydrolases"/>
    <property type="match status" value="1"/>
</dbReference>